<dbReference type="Proteomes" id="UP000094578">
    <property type="component" value="Unassembled WGS sequence"/>
</dbReference>
<dbReference type="STRING" id="1886670.PTI45_02545"/>
<keyword evidence="1" id="KW-1133">Transmembrane helix</keyword>
<dbReference type="EMBL" id="MDER01000043">
    <property type="protein sequence ID" value="ODP28127.1"/>
    <property type="molecule type" value="Genomic_DNA"/>
</dbReference>
<keyword evidence="1" id="KW-0812">Transmembrane</keyword>
<comment type="caution">
    <text evidence="2">The sequence shown here is derived from an EMBL/GenBank/DDBJ whole genome shotgun (WGS) entry which is preliminary data.</text>
</comment>
<keyword evidence="1" id="KW-0472">Membrane</keyword>
<name>A0A1E3L2U1_9BACL</name>
<evidence type="ECO:0000313" key="3">
    <source>
        <dbReference type="Proteomes" id="UP000094578"/>
    </source>
</evidence>
<dbReference type="PATRIC" id="fig|1886670.3.peg.2589"/>
<feature type="transmembrane region" description="Helical" evidence="1">
    <location>
        <begin position="7"/>
        <end position="26"/>
    </location>
</feature>
<proteinExistence type="predicted"/>
<dbReference type="RefSeq" id="WP_069327953.1">
    <property type="nucleotide sequence ID" value="NZ_MDER01000043.1"/>
</dbReference>
<accession>A0A1E3L2U1</accession>
<organism evidence="2 3">
    <name type="scientific">Paenibacillus nuruki</name>
    <dbReference type="NCBI Taxonomy" id="1886670"/>
    <lineage>
        <taxon>Bacteria</taxon>
        <taxon>Bacillati</taxon>
        <taxon>Bacillota</taxon>
        <taxon>Bacilli</taxon>
        <taxon>Bacillales</taxon>
        <taxon>Paenibacillaceae</taxon>
        <taxon>Paenibacillus</taxon>
    </lineage>
</organism>
<evidence type="ECO:0000313" key="2">
    <source>
        <dbReference type="EMBL" id="ODP28127.1"/>
    </source>
</evidence>
<protein>
    <submittedName>
        <fullName evidence="2">Uncharacterized protein</fullName>
    </submittedName>
</protein>
<reference evidence="2 3" key="1">
    <citation type="submission" date="2016-08" db="EMBL/GenBank/DDBJ databases">
        <title>Genome sequencing of Paenibacillus sp. TI45-13ar, isolated from Korean traditional nuruk.</title>
        <authorList>
            <person name="Kim S.-J."/>
        </authorList>
    </citation>
    <scope>NUCLEOTIDE SEQUENCE [LARGE SCALE GENOMIC DNA]</scope>
    <source>
        <strain evidence="2 3">TI45-13ar</strain>
    </source>
</reference>
<gene>
    <name evidence="2" type="ORF">PTI45_02545</name>
</gene>
<sequence length="175" mass="19556">MKLRIMPIFITVIVSATVLFGGWFTYRQLTLYSPLTKIVQNYPGVNNSHISINPKEVMLKLDLAPSADLGGLVQLLNKQGTDIWGKRTLQLEVTDHSNTELDKVWENAMFSVSQAMATQKYTEIPQTVENIMQANKDIQVKAEMDERNVYVSLSNGKGSKFLILPRHSQVTGGSA</sequence>
<keyword evidence="3" id="KW-1185">Reference proteome</keyword>
<evidence type="ECO:0000256" key="1">
    <source>
        <dbReference type="SAM" id="Phobius"/>
    </source>
</evidence>
<dbReference type="AlphaFoldDB" id="A0A1E3L2U1"/>